<dbReference type="AlphaFoldDB" id="A0A2U8ZTQ8"/>
<dbReference type="Pfam" id="PF07359">
    <property type="entry name" value="LEAP-2"/>
    <property type="match status" value="1"/>
</dbReference>
<dbReference type="InterPro" id="IPR009955">
    <property type="entry name" value="LEAP-2"/>
</dbReference>
<accession>A0A2U8ZTQ8</accession>
<dbReference type="PANTHER" id="PTHR21007">
    <property type="entry name" value="LIVER EXPRESSED ANTIMICROBIAL PEPTIDE 2"/>
    <property type="match status" value="1"/>
</dbReference>
<protein>
    <submittedName>
        <fullName evidence="1">Liver-expressed antimicrobial peptide 2B</fullName>
    </submittedName>
</protein>
<reference evidence="1" key="1">
    <citation type="journal article" date="2018" name="Fish Shellfish Immunol.">
        <title>Evolution, expression, and characterisation of liver-expressed antimicrobial peptide genes in ancient chondrostean sturgeons.</title>
        <authorList>
            <person name="Zhang S."/>
            <person name="Xu Q."/>
            <person name="Du H."/>
            <person name="Qi Z."/>
            <person name="Li Y."/>
            <person name="Huang J."/>
            <person name="Di J."/>
            <person name="Wei Q."/>
        </authorList>
    </citation>
    <scope>NUCLEOTIDE SEQUENCE</scope>
</reference>
<dbReference type="PANTHER" id="PTHR21007:SF5">
    <property type="entry name" value="LIVER-EXPRESSED ANTIMICROBIAL PEPTIDE 2"/>
    <property type="match status" value="1"/>
</dbReference>
<dbReference type="Gene3D" id="4.10.40.50">
    <property type="match status" value="1"/>
</dbReference>
<sequence length="95" mass="10565">MLSDIFNSRATAVCIGVLMLSYQVCSSPILKADSSIVVDNPASLSLQALKRFTRMTPLWRNIGTKPHGAYCQHHHECSTKICREGHCSLNQNFKS</sequence>
<name>A0A2U8ZTQ8_ACISI</name>
<dbReference type="GO" id="GO:0042742">
    <property type="term" value="P:defense response to bacterium"/>
    <property type="evidence" value="ECO:0007669"/>
    <property type="project" value="InterPro"/>
</dbReference>
<dbReference type="GO" id="GO:0061844">
    <property type="term" value="P:antimicrobial humoral immune response mediated by antimicrobial peptide"/>
    <property type="evidence" value="ECO:0007669"/>
    <property type="project" value="TreeGrafter"/>
</dbReference>
<proteinExistence type="evidence at transcript level"/>
<organism evidence="1">
    <name type="scientific">Acipenser sinensis</name>
    <name type="common">Chinese sturgeon</name>
    <dbReference type="NCBI Taxonomy" id="61970"/>
    <lineage>
        <taxon>Eukaryota</taxon>
        <taxon>Metazoa</taxon>
        <taxon>Chordata</taxon>
        <taxon>Craniata</taxon>
        <taxon>Vertebrata</taxon>
        <taxon>Euteleostomi</taxon>
        <taxon>Actinopterygii</taxon>
        <taxon>Chondrostei</taxon>
        <taxon>Acipenseriformes</taxon>
        <taxon>Acipenseridae</taxon>
        <taxon>Acipenser</taxon>
    </lineage>
</organism>
<evidence type="ECO:0000313" key="1">
    <source>
        <dbReference type="EMBL" id="AWO14379.1"/>
    </source>
</evidence>
<dbReference type="EMBL" id="MF948133">
    <property type="protein sequence ID" value="AWO14379.1"/>
    <property type="molecule type" value="mRNA"/>
</dbReference>
<gene>
    <name evidence="1" type="primary">LEAP-2B</name>
</gene>